<dbReference type="AlphaFoldDB" id="A0A0A9W912"/>
<reference evidence="2" key="2">
    <citation type="submission" date="2014-07" db="EMBL/GenBank/DDBJ databases">
        <authorList>
            <person name="Hull J."/>
        </authorList>
    </citation>
    <scope>NUCLEOTIDE SEQUENCE</scope>
</reference>
<dbReference type="Pfam" id="PF14529">
    <property type="entry name" value="Exo_endo_phos_2"/>
    <property type="match status" value="1"/>
</dbReference>
<feature type="non-terminal residue" evidence="2">
    <location>
        <position position="1"/>
    </location>
</feature>
<feature type="non-terminal residue" evidence="2">
    <location>
        <position position="249"/>
    </location>
</feature>
<feature type="domain" description="Endonuclease/exonuclease/phosphatase" evidence="1">
    <location>
        <begin position="10"/>
        <end position="106"/>
    </location>
</feature>
<protein>
    <submittedName>
        <fullName evidence="2">Putative RNA-directed DNA polymerase from transposon BS</fullName>
    </submittedName>
</protein>
<dbReference type="InterPro" id="IPR005135">
    <property type="entry name" value="Endo/exonuclease/phosphatase"/>
</dbReference>
<keyword evidence="2" id="KW-0548">Nucleotidyltransferase</keyword>
<dbReference type="SUPFAM" id="SSF56219">
    <property type="entry name" value="DNase I-like"/>
    <property type="match status" value="1"/>
</dbReference>
<dbReference type="GO" id="GO:0003964">
    <property type="term" value="F:RNA-directed DNA polymerase activity"/>
    <property type="evidence" value="ECO:0007669"/>
    <property type="project" value="UniProtKB-KW"/>
</dbReference>
<keyword evidence="2" id="KW-0808">Transferase</keyword>
<dbReference type="InterPro" id="IPR036691">
    <property type="entry name" value="Endo/exonu/phosph_ase_sf"/>
</dbReference>
<gene>
    <name evidence="2" type="primary">RTase_108</name>
    <name evidence="2" type="ORF">CM83_103595</name>
</gene>
<reference evidence="2" key="1">
    <citation type="journal article" date="2014" name="PLoS ONE">
        <title>Transcriptome-Based Identification of ABC Transporters in the Western Tarnished Plant Bug Lygus hesperus.</title>
        <authorList>
            <person name="Hull J.J."/>
            <person name="Chaney K."/>
            <person name="Geib S.M."/>
            <person name="Fabrick J.A."/>
            <person name="Brent C.S."/>
            <person name="Walsh D."/>
            <person name="Lavine L.C."/>
        </authorList>
    </citation>
    <scope>NUCLEOTIDE SEQUENCE</scope>
</reference>
<proteinExistence type="predicted"/>
<evidence type="ECO:0000313" key="2">
    <source>
        <dbReference type="EMBL" id="JAG01335.1"/>
    </source>
</evidence>
<organism evidence="2">
    <name type="scientific">Lygus hesperus</name>
    <name type="common">Western plant bug</name>
    <dbReference type="NCBI Taxonomy" id="30085"/>
    <lineage>
        <taxon>Eukaryota</taxon>
        <taxon>Metazoa</taxon>
        <taxon>Ecdysozoa</taxon>
        <taxon>Arthropoda</taxon>
        <taxon>Hexapoda</taxon>
        <taxon>Insecta</taxon>
        <taxon>Pterygota</taxon>
        <taxon>Neoptera</taxon>
        <taxon>Paraneoptera</taxon>
        <taxon>Hemiptera</taxon>
        <taxon>Heteroptera</taxon>
        <taxon>Panheteroptera</taxon>
        <taxon>Cimicomorpha</taxon>
        <taxon>Miridae</taxon>
        <taxon>Mirini</taxon>
        <taxon>Lygus</taxon>
    </lineage>
</organism>
<name>A0A0A9W912_LYGHE</name>
<dbReference type="EMBL" id="GBHO01042269">
    <property type="protein sequence ID" value="JAG01335.1"/>
    <property type="molecule type" value="Transcribed_RNA"/>
</dbReference>
<accession>A0A0A9W912</accession>
<keyword evidence="2" id="KW-0695">RNA-directed DNA polymerase</keyword>
<dbReference type="Gene3D" id="3.60.10.10">
    <property type="entry name" value="Endonuclease/exonuclease/phosphatase"/>
    <property type="match status" value="1"/>
</dbReference>
<sequence length="249" mass="29055">SHEYLPPASFQKIFRFCWGKHFIITGDWNAHHEAWSQAIPNIRGLFLYDMIQEYGLTLLNDGSTTRVNCPGMRNTSPDIALSDEDTSLITAWNVTQDARGSDHLPISIEVRNEYHTLVNSTKKWKMEGGDWESYTMAVLEKLTALNDRPLNNEKKYKLLIDAIYHASDEHLPKLKGDITRYSRNTPWWTDECGAAVLHRRNALYDFNTHKTLAYFRVYQRLDNEAKMIIKRAKHEGWQRFCSEMRTTDP</sequence>
<evidence type="ECO:0000259" key="1">
    <source>
        <dbReference type="Pfam" id="PF14529"/>
    </source>
</evidence>